<reference evidence="1" key="1">
    <citation type="submission" date="2021-05" db="EMBL/GenBank/DDBJ databases">
        <authorList>
            <person name="Scholz U."/>
            <person name="Mascher M."/>
            <person name="Fiebig A."/>
        </authorList>
    </citation>
    <scope>NUCLEOTIDE SEQUENCE [LARGE SCALE GENOMIC DNA]</scope>
</reference>
<protein>
    <submittedName>
        <fullName evidence="1">Uncharacterized protein</fullName>
    </submittedName>
</protein>
<sequence length="368" mass="40935">MSPSAAAVLEDGDLLGEILLRLPPYPSSLPRASAVCTRWRSLASDPGSSRRFRRHHRRNPPLLGCFMRGGNELRFEPTLDPPNRLPQGRFPFPIDARDRSFTLLGCRHGFLLMLRKSEEILELLVWDPVNGHEHPLAIPPGFCEKGPIHGAVLGAAHVDIDHFQVVLVTTDLEQQVIACVYSSETGVWDNFISTTLPPNVSRYGWIDQSKPAVLVGNSLYMLLHENASTIIEFDVDRKSLAVIPLPVSLDSESGRSYSVMRAEGGGLGLFFVSMSGGSAQLWKRKTDCDGIALWVLGRTIELDKLISPDLNSQCFLQITGLAEENNVVFLWSFLGDFMLQLDPLQFKQLPAINLRHWHPFESVYAAGI</sequence>
<organism evidence="1 2">
    <name type="scientific">Avena sativa</name>
    <name type="common">Oat</name>
    <dbReference type="NCBI Taxonomy" id="4498"/>
    <lineage>
        <taxon>Eukaryota</taxon>
        <taxon>Viridiplantae</taxon>
        <taxon>Streptophyta</taxon>
        <taxon>Embryophyta</taxon>
        <taxon>Tracheophyta</taxon>
        <taxon>Spermatophyta</taxon>
        <taxon>Magnoliopsida</taxon>
        <taxon>Liliopsida</taxon>
        <taxon>Poales</taxon>
        <taxon>Poaceae</taxon>
        <taxon>BOP clade</taxon>
        <taxon>Pooideae</taxon>
        <taxon>Poodae</taxon>
        <taxon>Poeae</taxon>
        <taxon>Poeae Chloroplast Group 1 (Aveneae type)</taxon>
        <taxon>Aveninae</taxon>
        <taxon>Avena</taxon>
    </lineage>
</organism>
<keyword evidence="2" id="KW-1185">Reference proteome</keyword>
<reference evidence="1" key="2">
    <citation type="submission" date="2025-09" db="UniProtKB">
        <authorList>
            <consortium name="EnsemblPlants"/>
        </authorList>
    </citation>
    <scope>IDENTIFICATION</scope>
</reference>
<dbReference type="EnsemblPlants" id="AVESA.00010b.r2.1AG0025540.1">
    <property type="protein sequence ID" value="AVESA.00010b.r2.1AG0025540.1.CDS"/>
    <property type="gene ID" value="AVESA.00010b.r2.1AG0025540"/>
</dbReference>
<proteinExistence type="predicted"/>
<evidence type="ECO:0000313" key="1">
    <source>
        <dbReference type="EnsemblPlants" id="AVESA.00010b.r2.1AG0025540.1.CDS"/>
    </source>
</evidence>
<accession>A0ACD5TBL6</accession>
<dbReference type="Proteomes" id="UP001732700">
    <property type="component" value="Chromosome 1A"/>
</dbReference>
<evidence type="ECO:0000313" key="2">
    <source>
        <dbReference type="Proteomes" id="UP001732700"/>
    </source>
</evidence>
<name>A0ACD5TBL6_AVESA</name>